<evidence type="ECO:0000256" key="2">
    <source>
        <dbReference type="ARBA" id="ARBA00023002"/>
    </source>
</evidence>
<dbReference type="GO" id="GO:0016491">
    <property type="term" value="F:oxidoreductase activity"/>
    <property type="evidence" value="ECO:0007669"/>
    <property type="project" value="UniProtKB-KW"/>
</dbReference>
<evidence type="ECO:0000256" key="1">
    <source>
        <dbReference type="ARBA" id="ARBA00006484"/>
    </source>
</evidence>
<proteinExistence type="inferred from homology"/>
<reference evidence="5" key="1">
    <citation type="submission" date="2015-07" db="EMBL/GenBank/DDBJ databases">
        <title>Novel operon containing particulate methane monooxygenase-type genes and epoxyalkane:coenzyme M transferase gene in ethylene-assimilating marine bacterium, Haliea sp. ETY-M.</title>
        <authorList>
            <person name="Suzuki T."/>
            <person name="Habe H."/>
            <person name="Nakajima-Kambe T."/>
            <person name="Fuse H."/>
        </authorList>
    </citation>
    <scope>NUCLEOTIDE SEQUENCE</scope>
    <source>
        <strain evidence="5">ETY-M</strain>
    </source>
</reference>
<dbReference type="InterPro" id="IPR057326">
    <property type="entry name" value="KR_dom"/>
</dbReference>
<name>A0A455R547_9GAMM</name>
<protein>
    <submittedName>
        <fullName evidence="5">Oxidoreductase, short chain dehydrogenase/reductase family</fullName>
    </submittedName>
</protein>
<sequence>MSIRYDGRVAIVTGAGGGLGRSHAIELAKRGAKVVVNDLGGAKDGTGASSDAALAVVAEIGAAGGEAIANGANVAKYDEVEAMVQQAMDKWGRVDILVNNAGILRDKSFAKGSLEDFQLVVDVHLMGTVNCTKACWEIMRDQEYGRVVVTTSSSGLYGNFGQTNYGAAKMGVVGMMNTLVQEGAKYNIRVNALAPVAGTRMTEGLMPEKVFDLLQPEAVTPAVLYMVSEDGPNRTILCAGAGVYAVTQIVESRGMWLPEDQQTPEGIAENWDQISNPEGAMALQAGFEQTGKMLPLAVAGLGISLED</sequence>
<dbReference type="SMART" id="SM00822">
    <property type="entry name" value="PKS_KR"/>
    <property type="match status" value="1"/>
</dbReference>
<feature type="domain" description="Ketoreductase" evidence="4">
    <location>
        <begin position="8"/>
        <end position="199"/>
    </location>
</feature>
<keyword evidence="2" id="KW-0560">Oxidoreductase</keyword>
<evidence type="ECO:0000313" key="5">
    <source>
        <dbReference type="EMBL" id="BBD50100.1"/>
    </source>
</evidence>
<dbReference type="InterPro" id="IPR036291">
    <property type="entry name" value="NAD(P)-bd_dom_sf"/>
</dbReference>
<dbReference type="PRINTS" id="PR00080">
    <property type="entry name" value="SDRFAMILY"/>
</dbReference>
<evidence type="ECO:0000259" key="4">
    <source>
        <dbReference type="SMART" id="SM00822"/>
    </source>
</evidence>
<dbReference type="CDD" id="cd05353">
    <property type="entry name" value="hydroxyacyl-CoA-like_DH_SDR_c-like"/>
    <property type="match status" value="1"/>
</dbReference>
<dbReference type="Gene3D" id="3.40.50.720">
    <property type="entry name" value="NAD(P)-binding Rossmann-like Domain"/>
    <property type="match status" value="1"/>
</dbReference>
<dbReference type="AlphaFoldDB" id="A0A455R547"/>
<accession>A0A455R547</accession>
<dbReference type="SUPFAM" id="SSF51735">
    <property type="entry name" value="NAD(P)-binding Rossmann-fold domains"/>
    <property type="match status" value="1"/>
</dbReference>
<dbReference type="InterPro" id="IPR002347">
    <property type="entry name" value="SDR_fam"/>
</dbReference>
<comment type="similarity">
    <text evidence="1 3">Belongs to the short-chain dehydrogenases/reductases (SDR) family.</text>
</comment>
<dbReference type="PRINTS" id="PR00081">
    <property type="entry name" value="GDHRDH"/>
</dbReference>
<evidence type="ECO:0000256" key="3">
    <source>
        <dbReference type="RuleBase" id="RU000363"/>
    </source>
</evidence>
<organism evidence="5">
    <name type="scientific">Haliea sp. ETY-M</name>
    <dbReference type="NCBI Taxonomy" id="1055105"/>
    <lineage>
        <taxon>Bacteria</taxon>
        <taxon>Pseudomonadati</taxon>
        <taxon>Pseudomonadota</taxon>
        <taxon>Gammaproteobacteria</taxon>
        <taxon>Cellvibrionales</taxon>
        <taxon>Halieaceae</taxon>
        <taxon>Haliea</taxon>
    </lineage>
</organism>
<dbReference type="PANTHER" id="PTHR45024">
    <property type="entry name" value="DEHYDROGENASES, SHORT CHAIN"/>
    <property type="match status" value="1"/>
</dbReference>
<dbReference type="InterPro" id="IPR051687">
    <property type="entry name" value="Peroxisomal_Beta-Oxidation"/>
</dbReference>
<dbReference type="Pfam" id="PF00106">
    <property type="entry name" value="adh_short"/>
    <property type="match status" value="1"/>
</dbReference>
<dbReference type="PANTHER" id="PTHR45024:SF2">
    <property type="entry name" value="SCP2 DOMAIN-CONTAINING PROTEIN"/>
    <property type="match status" value="1"/>
</dbReference>
<dbReference type="EMBL" id="LC064121">
    <property type="protein sequence ID" value="BBD50100.1"/>
    <property type="molecule type" value="Genomic_DNA"/>
</dbReference>